<dbReference type="InterPro" id="IPR017930">
    <property type="entry name" value="Myb_dom"/>
</dbReference>
<evidence type="ECO:0000256" key="6">
    <source>
        <dbReference type="SAM" id="MobiDB-lite"/>
    </source>
</evidence>
<dbReference type="PROSITE" id="PS51294">
    <property type="entry name" value="HTH_MYB"/>
    <property type="match status" value="1"/>
</dbReference>
<dbReference type="PANTHER" id="PTHR31442:SF32">
    <property type="entry name" value="TWO-COMPONENT RESPONSE REGULATOR ORR21-LIKE"/>
    <property type="match status" value="1"/>
</dbReference>
<evidence type="ECO:0000259" key="8">
    <source>
        <dbReference type="PROSITE" id="PS51294"/>
    </source>
</evidence>
<feature type="domain" description="HTH myb-type" evidence="8">
    <location>
        <begin position="183"/>
        <end position="231"/>
    </location>
</feature>
<feature type="region of interest" description="Disordered" evidence="6">
    <location>
        <begin position="237"/>
        <end position="309"/>
    </location>
</feature>
<comment type="caution">
    <text evidence="9">The sequence shown here is derived from an EMBL/GenBank/DDBJ whole genome shotgun (WGS) entry which is preliminary data.</text>
</comment>
<evidence type="ECO:0000256" key="2">
    <source>
        <dbReference type="ARBA" id="ARBA00023015"/>
    </source>
</evidence>
<feature type="compositionally biased region" description="Low complexity" evidence="6">
    <location>
        <begin position="268"/>
        <end position="282"/>
    </location>
</feature>
<evidence type="ECO:0000256" key="3">
    <source>
        <dbReference type="ARBA" id="ARBA00023163"/>
    </source>
</evidence>
<feature type="domain" description="Response regulatory" evidence="7">
    <location>
        <begin position="1"/>
        <end position="85"/>
    </location>
</feature>
<sequence length="552" mass="62134">MASAAMSILSKGKQKIDVMIINVNSPDLLSFQLLAQGVALNIISFVICDEHNAHLAMNALNDGAYLYLEKPLHEDIVKYLWQFVLREKIQREKEREELVENGDQISVGDADDIGNNNIIGEKNMPINIKEQSNNIDEVGNDVESNEKYKLKRKSGRKNAKEINVVESQSSANKVVKRKVCTEWTVDLHAKFAKAVHQLGCYPKGILKVMNVHGLTRMQVASHLQKCRRNNWRIPEERKYVRHSSGQASSSGSRQRSSFRKFGTMPHLQINNPNLQQQQCNRDQTQRGPESMFPPINTNNSLARGESSTQQQLYRPQIQVQPHYLSIANPFNNQIFLTQNNIAGGLQQLHEPLFGMLGSQGLQNSIIGSTNYGPGLTFNNGNNYIQSDYNLDLNAAHAIHSGSAIIHGTAIGNATFYELEAANATFQQYIGEPSVSYPSNIIAASHASDVKDAYFDFNNMNYLFQNLGPPSANLPNEYGSMLDQVYSNDQEKKLRKKEEAAERQENDKSAVAQVIFTFAKEECTCGNYEKRQLKKEKEPPCIYQFFIPKGQRS</sequence>
<keyword evidence="4" id="KW-0539">Nucleus</keyword>
<dbReference type="GO" id="GO:0000976">
    <property type="term" value="F:transcription cis-regulatory region binding"/>
    <property type="evidence" value="ECO:0007669"/>
    <property type="project" value="UniProtKB-ARBA"/>
</dbReference>
<gene>
    <name evidence="9" type="ORF">RND71_021677</name>
</gene>
<dbReference type="GO" id="GO:0003700">
    <property type="term" value="F:DNA-binding transcription factor activity"/>
    <property type="evidence" value="ECO:0007669"/>
    <property type="project" value="InterPro"/>
</dbReference>
<name>A0AAE1RYH9_9SOLA</name>
<dbReference type="AlphaFoldDB" id="A0AAE1RYH9"/>
<evidence type="ECO:0000256" key="5">
    <source>
        <dbReference type="PROSITE-ProRule" id="PRU00169"/>
    </source>
</evidence>
<dbReference type="SUPFAM" id="SSF52172">
    <property type="entry name" value="CheY-like"/>
    <property type="match status" value="1"/>
</dbReference>
<dbReference type="GO" id="GO:0005634">
    <property type="term" value="C:nucleus"/>
    <property type="evidence" value="ECO:0007669"/>
    <property type="project" value="UniProtKB-SubCell"/>
</dbReference>
<dbReference type="EMBL" id="JAVYJV010000011">
    <property type="protein sequence ID" value="KAK4359448.1"/>
    <property type="molecule type" value="Genomic_DNA"/>
</dbReference>
<dbReference type="InterPro" id="IPR011006">
    <property type="entry name" value="CheY-like_superfamily"/>
</dbReference>
<feature type="compositionally biased region" description="Polar residues" evidence="6">
    <location>
        <begin position="295"/>
        <end position="309"/>
    </location>
</feature>
<dbReference type="InterPro" id="IPR001789">
    <property type="entry name" value="Sig_transdc_resp-reg_receiver"/>
</dbReference>
<keyword evidence="10" id="KW-1185">Reference proteome</keyword>
<organism evidence="9 10">
    <name type="scientific">Anisodus tanguticus</name>
    <dbReference type="NCBI Taxonomy" id="243964"/>
    <lineage>
        <taxon>Eukaryota</taxon>
        <taxon>Viridiplantae</taxon>
        <taxon>Streptophyta</taxon>
        <taxon>Embryophyta</taxon>
        <taxon>Tracheophyta</taxon>
        <taxon>Spermatophyta</taxon>
        <taxon>Magnoliopsida</taxon>
        <taxon>eudicotyledons</taxon>
        <taxon>Gunneridae</taxon>
        <taxon>Pentapetalae</taxon>
        <taxon>asterids</taxon>
        <taxon>lamiids</taxon>
        <taxon>Solanales</taxon>
        <taxon>Solanaceae</taxon>
        <taxon>Solanoideae</taxon>
        <taxon>Hyoscyameae</taxon>
        <taxon>Anisodus</taxon>
    </lineage>
</organism>
<evidence type="ECO:0000313" key="10">
    <source>
        <dbReference type="Proteomes" id="UP001291623"/>
    </source>
</evidence>
<dbReference type="Proteomes" id="UP001291623">
    <property type="component" value="Unassembled WGS sequence"/>
</dbReference>
<accession>A0AAE1RYH9</accession>
<dbReference type="InterPro" id="IPR009057">
    <property type="entry name" value="Homeodomain-like_sf"/>
</dbReference>
<feature type="compositionally biased region" description="Low complexity" evidence="6">
    <location>
        <begin position="243"/>
        <end position="255"/>
    </location>
</feature>
<keyword evidence="3" id="KW-0804">Transcription</keyword>
<dbReference type="NCBIfam" id="TIGR01557">
    <property type="entry name" value="myb_SHAQKYF"/>
    <property type="match status" value="1"/>
</dbReference>
<dbReference type="InterPro" id="IPR006447">
    <property type="entry name" value="Myb_dom_plants"/>
</dbReference>
<evidence type="ECO:0000256" key="4">
    <source>
        <dbReference type="ARBA" id="ARBA00023242"/>
    </source>
</evidence>
<dbReference type="GO" id="GO:0000160">
    <property type="term" value="P:phosphorelay signal transduction system"/>
    <property type="evidence" value="ECO:0007669"/>
    <property type="project" value="InterPro"/>
</dbReference>
<protein>
    <submittedName>
        <fullName evidence="9">Uncharacterized protein</fullName>
    </submittedName>
</protein>
<dbReference type="Gene3D" id="1.10.10.60">
    <property type="entry name" value="Homeodomain-like"/>
    <property type="match status" value="1"/>
</dbReference>
<dbReference type="SUPFAM" id="SSF46689">
    <property type="entry name" value="Homeodomain-like"/>
    <property type="match status" value="1"/>
</dbReference>
<evidence type="ECO:0000313" key="9">
    <source>
        <dbReference type="EMBL" id="KAK4359448.1"/>
    </source>
</evidence>
<dbReference type="Pfam" id="PF00249">
    <property type="entry name" value="Myb_DNA-binding"/>
    <property type="match status" value="1"/>
</dbReference>
<keyword evidence="2" id="KW-0805">Transcription regulation</keyword>
<reference evidence="9" key="1">
    <citation type="submission" date="2023-12" db="EMBL/GenBank/DDBJ databases">
        <title>Genome assembly of Anisodus tanguticus.</title>
        <authorList>
            <person name="Wang Y.-J."/>
        </authorList>
    </citation>
    <scope>NUCLEOTIDE SEQUENCE</scope>
    <source>
        <strain evidence="9">KB-2021</strain>
        <tissue evidence="9">Leaf</tissue>
    </source>
</reference>
<evidence type="ECO:0000256" key="1">
    <source>
        <dbReference type="ARBA" id="ARBA00004123"/>
    </source>
</evidence>
<dbReference type="GO" id="GO:0010597">
    <property type="term" value="P:green leaf volatile biosynthetic process"/>
    <property type="evidence" value="ECO:0007669"/>
    <property type="project" value="UniProtKB-ARBA"/>
</dbReference>
<comment type="caution">
    <text evidence="5">Lacks conserved residue(s) required for the propagation of feature annotation.</text>
</comment>
<dbReference type="PANTHER" id="PTHR31442">
    <property type="entry name" value="HOMEODOMAIN-LIKE SUPERFAMILY PROTEIN-RELATED"/>
    <property type="match status" value="1"/>
</dbReference>
<proteinExistence type="predicted"/>
<comment type="subcellular location">
    <subcellularLocation>
        <location evidence="1">Nucleus</location>
    </subcellularLocation>
</comment>
<dbReference type="InterPro" id="IPR001005">
    <property type="entry name" value="SANT/Myb"/>
</dbReference>
<dbReference type="PROSITE" id="PS50110">
    <property type="entry name" value="RESPONSE_REGULATORY"/>
    <property type="match status" value="1"/>
</dbReference>
<dbReference type="InterPro" id="IPR044841">
    <property type="entry name" value="LUX/BOA-like"/>
</dbReference>
<evidence type="ECO:0000259" key="7">
    <source>
        <dbReference type="PROSITE" id="PS50110"/>
    </source>
</evidence>